<dbReference type="AlphaFoldDB" id="A0A3N4L8H8"/>
<sequence>MSYNQDDMDPWREPKAWAPPVTPRMQPGYLFNEGSFDIPYADRTPQFYEWRQRVIDEGTQMSVSAAAKLAATAQEDYYQQLLSEASQGLEGWKKRAEEMEAKMQKKEDYYQRLVAKASLECRQWKEKAQRLEVNEQGLGIAQKQWGTANEELRGELRSKEEEILRLRVELAKGGGEMKEERGDRERG</sequence>
<reference evidence="2 3" key="1">
    <citation type="journal article" date="2018" name="Nat. Ecol. Evol.">
        <title>Pezizomycetes genomes reveal the molecular basis of ectomycorrhizal truffle lifestyle.</title>
        <authorList>
            <person name="Murat C."/>
            <person name="Payen T."/>
            <person name="Noel B."/>
            <person name="Kuo A."/>
            <person name="Morin E."/>
            <person name="Chen J."/>
            <person name="Kohler A."/>
            <person name="Krizsan K."/>
            <person name="Balestrini R."/>
            <person name="Da Silva C."/>
            <person name="Montanini B."/>
            <person name="Hainaut M."/>
            <person name="Levati E."/>
            <person name="Barry K.W."/>
            <person name="Belfiori B."/>
            <person name="Cichocki N."/>
            <person name="Clum A."/>
            <person name="Dockter R.B."/>
            <person name="Fauchery L."/>
            <person name="Guy J."/>
            <person name="Iotti M."/>
            <person name="Le Tacon F."/>
            <person name="Lindquist E.A."/>
            <person name="Lipzen A."/>
            <person name="Malagnac F."/>
            <person name="Mello A."/>
            <person name="Molinier V."/>
            <person name="Miyauchi S."/>
            <person name="Poulain J."/>
            <person name="Riccioni C."/>
            <person name="Rubini A."/>
            <person name="Sitrit Y."/>
            <person name="Splivallo R."/>
            <person name="Traeger S."/>
            <person name="Wang M."/>
            <person name="Zifcakova L."/>
            <person name="Wipf D."/>
            <person name="Zambonelli A."/>
            <person name="Paolocci F."/>
            <person name="Nowrousian M."/>
            <person name="Ottonello S."/>
            <person name="Baldrian P."/>
            <person name="Spatafora J.W."/>
            <person name="Henrissat B."/>
            <person name="Nagy L.G."/>
            <person name="Aury J.M."/>
            <person name="Wincker P."/>
            <person name="Grigoriev I.V."/>
            <person name="Bonfante P."/>
            <person name="Martin F.M."/>
        </authorList>
    </citation>
    <scope>NUCLEOTIDE SEQUENCE [LARGE SCALE GENOMIC DNA]</scope>
    <source>
        <strain evidence="2 3">ATCC MYA-4762</strain>
    </source>
</reference>
<dbReference type="EMBL" id="ML121595">
    <property type="protein sequence ID" value="RPB19210.1"/>
    <property type="molecule type" value="Genomic_DNA"/>
</dbReference>
<evidence type="ECO:0000313" key="2">
    <source>
        <dbReference type="EMBL" id="RPB19210.1"/>
    </source>
</evidence>
<keyword evidence="1" id="KW-0175">Coiled coil</keyword>
<dbReference type="Proteomes" id="UP000267821">
    <property type="component" value="Unassembled WGS sequence"/>
</dbReference>
<gene>
    <name evidence="2" type="ORF">L211DRAFT_853398</name>
</gene>
<name>A0A3N4L8H8_9PEZI</name>
<dbReference type="InParanoid" id="A0A3N4L8H8"/>
<protein>
    <submittedName>
        <fullName evidence="2">Uncharacterized protein</fullName>
    </submittedName>
</protein>
<keyword evidence="3" id="KW-1185">Reference proteome</keyword>
<accession>A0A3N4L8H8</accession>
<organism evidence="2 3">
    <name type="scientific">Terfezia boudieri ATCC MYA-4762</name>
    <dbReference type="NCBI Taxonomy" id="1051890"/>
    <lineage>
        <taxon>Eukaryota</taxon>
        <taxon>Fungi</taxon>
        <taxon>Dikarya</taxon>
        <taxon>Ascomycota</taxon>
        <taxon>Pezizomycotina</taxon>
        <taxon>Pezizomycetes</taxon>
        <taxon>Pezizales</taxon>
        <taxon>Pezizaceae</taxon>
        <taxon>Terfezia</taxon>
    </lineage>
</organism>
<proteinExistence type="predicted"/>
<feature type="coiled-coil region" evidence="1">
    <location>
        <begin position="82"/>
        <end position="169"/>
    </location>
</feature>
<evidence type="ECO:0000256" key="1">
    <source>
        <dbReference type="SAM" id="Coils"/>
    </source>
</evidence>
<evidence type="ECO:0000313" key="3">
    <source>
        <dbReference type="Proteomes" id="UP000267821"/>
    </source>
</evidence>